<keyword evidence="2" id="KW-1185">Reference proteome</keyword>
<reference evidence="1 2" key="1">
    <citation type="journal article" date="2022" name="Int. J. Syst. Evol. Microbiol.">
        <title>Miniphocaeibacter halophilus sp. nov., an ammonium-tolerant acetate-producing bacterium isolated from a biogas system.</title>
        <authorList>
            <person name="Schnurer A."/>
            <person name="Singh A."/>
            <person name="Bi S."/>
            <person name="Qiao W."/>
            <person name="Westerholm M."/>
        </authorList>
    </citation>
    <scope>NUCLEOTIDE SEQUENCE [LARGE SCALE GENOMIC DNA]</scope>
    <source>
        <strain evidence="1 2">AMB_01</strain>
    </source>
</reference>
<evidence type="ECO:0000313" key="1">
    <source>
        <dbReference type="EMBL" id="QQK08544.1"/>
    </source>
</evidence>
<sequence length="215" mass="24571">MRNKFDRELDKLNGELTEMGELISERIIDAISAFKHKDLEKAKMVLEGDDEVNEMERIIEKRALKLLLQQQPVASDLRLISAALKMITDMERIGDHAADIAEITLSMPKFTKDDTFDTIMQMAALSIEMVKESIKSFVTGDLSLVDNIREHDDKVDAYFNEVKEDVIKEFKSSDTNPEYAVDVLMIAKYLERIGDHAENISEWVEFSITGKHSNN</sequence>
<evidence type="ECO:0000313" key="2">
    <source>
        <dbReference type="Proteomes" id="UP000595814"/>
    </source>
</evidence>
<dbReference type="Proteomes" id="UP000595814">
    <property type="component" value="Chromosome"/>
</dbReference>
<protein>
    <submittedName>
        <fullName evidence="1">Phosphate signaling complex protein PhoU</fullName>
    </submittedName>
</protein>
<name>A0AC61MSC6_9FIRM</name>
<accession>A0AC61MSC6</accession>
<proteinExistence type="predicted"/>
<dbReference type="EMBL" id="CP066744">
    <property type="protein sequence ID" value="QQK08544.1"/>
    <property type="molecule type" value="Genomic_DNA"/>
</dbReference>
<organism evidence="1 2">
    <name type="scientific">Miniphocaeibacter halophilus</name>
    <dbReference type="NCBI Taxonomy" id="2931922"/>
    <lineage>
        <taxon>Bacteria</taxon>
        <taxon>Bacillati</taxon>
        <taxon>Bacillota</taxon>
        <taxon>Tissierellia</taxon>
        <taxon>Tissierellales</taxon>
        <taxon>Peptoniphilaceae</taxon>
        <taxon>Miniphocaeibacter</taxon>
    </lineage>
</organism>
<gene>
    <name evidence="1" type="primary">phoU</name>
    <name evidence="1" type="ORF">JFY71_03120</name>
</gene>